<sequence length="47" mass="5036">MRTQEKVSKGGGCRYNAVFFADMPQMVSAAAEIFQTASGLKTPLLSP</sequence>
<dbReference type="AlphaFoldDB" id="D4DUP1"/>
<evidence type="ECO:0000313" key="2">
    <source>
        <dbReference type="Proteomes" id="UP000005536"/>
    </source>
</evidence>
<reference evidence="1 2" key="1">
    <citation type="submission" date="2010-02" db="EMBL/GenBank/DDBJ databases">
        <authorList>
            <person name="Weinstock G."/>
            <person name="Sodergren E."/>
            <person name="Clifton S."/>
            <person name="Fulton L."/>
            <person name="Fulton B."/>
            <person name="Courtney L."/>
            <person name="Fronick C."/>
            <person name="Harrison M."/>
            <person name="Strong C."/>
            <person name="Farmer C."/>
            <person name="Delahaunty K."/>
            <person name="Markovic C."/>
            <person name="Hall O."/>
            <person name="Minx P."/>
            <person name="Tomlinson C."/>
            <person name="Mitreva M."/>
            <person name="Nelson J."/>
            <person name="Hou S."/>
            <person name="Wollam A."/>
            <person name="Pepin K.H."/>
            <person name="Johnson M."/>
            <person name="Bhonagiri V."/>
            <person name="Zhang X."/>
            <person name="Suruliraj S."/>
            <person name="Warren W."/>
            <person name="Chinwalla A."/>
            <person name="Mardis E.R."/>
            <person name="Wilson R.K."/>
        </authorList>
    </citation>
    <scope>NUCLEOTIDE SEQUENCE [LARGE SCALE GENOMIC DNA]</scope>
    <source>
        <strain evidence="1 2">ATCC 29315</strain>
    </source>
</reference>
<protein>
    <submittedName>
        <fullName evidence="1">Uncharacterized protein</fullName>
    </submittedName>
</protein>
<organism evidence="1 2">
    <name type="scientific">Neisseria elongata subsp. glycolytica ATCC 29315</name>
    <dbReference type="NCBI Taxonomy" id="546263"/>
    <lineage>
        <taxon>Bacteria</taxon>
        <taxon>Pseudomonadati</taxon>
        <taxon>Pseudomonadota</taxon>
        <taxon>Betaproteobacteria</taxon>
        <taxon>Neisseriales</taxon>
        <taxon>Neisseriaceae</taxon>
        <taxon>Neisseria</taxon>
    </lineage>
</organism>
<dbReference type="Proteomes" id="UP000005536">
    <property type="component" value="Unassembled WGS sequence"/>
</dbReference>
<proteinExistence type="predicted"/>
<comment type="caution">
    <text evidence="1">The sequence shown here is derived from an EMBL/GenBank/DDBJ whole genome shotgun (WGS) entry which is preliminary data.</text>
</comment>
<accession>D4DUP1</accession>
<dbReference type="EMBL" id="ADBF01000254">
    <property type="protein sequence ID" value="EFE48479.1"/>
    <property type="molecule type" value="Genomic_DNA"/>
</dbReference>
<name>D4DUP1_NEIEG</name>
<evidence type="ECO:0000313" key="1">
    <source>
        <dbReference type="EMBL" id="EFE48479.1"/>
    </source>
</evidence>
<gene>
    <name evidence="1" type="ORF">NEIELOOT_02836</name>
</gene>